<organism evidence="4 5">
    <name type="scientific">Nitzschia inconspicua</name>
    <dbReference type="NCBI Taxonomy" id="303405"/>
    <lineage>
        <taxon>Eukaryota</taxon>
        <taxon>Sar</taxon>
        <taxon>Stramenopiles</taxon>
        <taxon>Ochrophyta</taxon>
        <taxon>Bacillariophyta</taxon>
        <taxon>Bacillariophyceae</taxon>
        <taxon>Bacillariophycidae</taxon>
        <taxon>Bacillariales</taxon>
        <taxon>Bacillariaceae</taxon>
        <taxon>Nitzschia</taxon>
    </lineage>
</organism>
<feature type="repeat" description="WD" evidence="3">
    <location>
        <begin position="129"/>
        <end position="155"/>
    </location>
</feature>
<dbReference type="PROSITE" id="PS00678">
    <property type="entry name" value="WD_REPEATS_1"/>
    <property type="match status" value="1"/>
</dbReference>
<dbReference type="PROSITE" id="PS50294">
    <property type="entry name" value="WD_REPEATS_REGION"/>
    <property type="match status" value="1"/>
</dbReference>
<evidence type="ECO:0000256" key="1">
    <source>
        <dbReference type="ARBA" id="ARBA00022574"/>
    </source>
</evidence>
<dbReference type="AlphaFoldDB" id="A0A9K3PDC1"/>
<keyword evidence="1 3" id="KW-0853">WD repeat</keyword>
<dbReference type="InterPro" id="IPR001680">
    <property type="entry name" value="WD40_rpt"/>
</dbReference>
<dbReference type="PROSITE" id="PS50082">
    <property type="entry name" value="WD_REPEATS_2"/>
    <property type="match status" value="2"/>
</dbReference>
<name>A0A9K3PDC1_9STRA</name>
<reference evidence="4" key="1">
    <citation type="journal article" date="2021" name="Sci. Rep.">
        <title>Diploid genomic architecture of Nitzschia inconspicua, an elite biomass production diatom.</title>
        <authorList>
            <person name="Oliver A."/>
            <person name="Podell S."/>
            <person name="Pinowska A."/>
            <person name="Traller J.C."/>
            <person name="Smith S.R."/>
            <person name="McClure R."/>
            <person name="Beliaev A."/>
            <person name="Bohutskyi P."/>
            <person name="Hill E.A."/>
            <person name="Rabines A."/>
            <person name="Zheng H."/>
            <person name="Allen L.Z."/>
            <person name="Kuo A."/>
            <person name="Grigoriev I.V."/>
            <person name="Allen A.E."/>
            <person name="Hazlebeck D."/>
            <person name="Allen E.E."/>
        </authorList>
    </citation>
    <scope>NUCLEOTIDE SEQUENCE</scope>
    <source>
        <strain evidence="4">Hildebrandi</strain>
    </source>
</reference>
<keyword evidence="5" id="KW-1185">Reference proteome</keyword>
<evidence type="ECO:0000313" key="4">
    <source>
        <dbReference type="EMBL" id="KAG7342805.1"/>
    </source>
</evidence>
<dbReference type="EMBL" id="JAGRRH010000024">
    <property type="protein sequence ID" value="KAG7342805.1"/>
    <property type="molecule type" value="Genomic_DNA"/>
</dbReference>
<dbReference type="PANTHER" id="PTHR22847">
    <property type="entry name" value="WD40 REPEAT PROTEIN"/>
    <property type="match status" value="1"/>
</dbReference>
<reference evidence="4" key="2">
    <citation type="submission" date="2021-04" db="EMBL/GenBank/DDBJ databases">
        <authorList>
            <person name="Podell S."/>
        </authorList>
    </citation>
    <scope>NUCLEOTIDE SEQUENCE</scope>
    <source>
        <strain evidence="4">Hildebrandi</strain>
    </source>
</reference>
<dbReference type="Proteomes" id="UP000693970">
    <property type="component" value="Unassembled WGS sequence"/>
</dbReference>
<accession>A0A9K3PDC1</accession>
<dbReference type="InterPro" id="IPR019775">
    <property type="entry name" value="WD40_repeat_CS"/>
</dbReference>
<dbReference type="PANTHER" id="PTHR22847:SF637">
    <property type="entry name" value="WD REPEAT DOMAIN 5B"/>
    <property type="match status" value="1"/>
</dbReference>
<protein>
    <submittedName>
        <fullName evidence="4">WD40 repeat-containing protein</fullName>
    </submittedName>
</protein>
<evidence type="ECO:0000313" key="5">
    <source>
        <dbReference type="Proteomes" id="UP000693970"/>
    </source>
</evidence>
<feature type="repeat" description="WD" evidence="3">
    <location>
        <begin position="78"/>
        <end position="119"/>
    </location>
</feature>
<dbReference type="GO" id="GO:1990234">
    <property type="term" value="C:transferase complex"/>
    <property type="evidence" value="ECO:0007669"/>
    <property type="project" value="UniProtKB-ARBA"/>
</dbReference>
<gene>
    <name evidence="4" type="ORF">IV203_020749</name>
</gene>
<sequence>MSDSGNGHVKRPEFEDSDASSLVSTCESSVLPLDLLVEKVFPFLDRQSWNNFSCASRKVRAFLQLLNLSPPWPSKFSSQDHMVRIRTLIFSHNLSQVACGCTDGKVRLWHVRTGEQKHALDAHWPGEPVVALAFSSNDTLLASASTDHTIRLWDVTRISKEDQATPRTIHSSHVSCLFFSHDQSRIVVGHFNSERISIFDVSNGKQSHHIRGGITPVSSVRLTQDGNHLIWTCATKQLKVWDINKEECIGVLEGKRINAVCPLQDRHNLHVRIASIEDPNKFSLWTTEITSISQNKIDDLSVHRFAPTLIVKNTFSCIIRFSINGTKVACVDDYRGLRLHDTRTGEETNFIKDTGLFPVNDVAFGQAKIVAVISRQFNGIRIYNA</sequence>
<dbReference type="OrthoDB" id="1068471at2759"/>
<evidence type="ECO:0000256" key="2">
    <source>
        <dbReference type="ARBA" id="ARBA00022737"/>
    </source>
</evidence>
<proteinExistence type="predicted"/>
<comment type="caution">
    <text evidence="4">The sequence shown here is derived from an EMBL/GenBank/DDBJ whole genome shotgun (WGS) entry which is preliminary data.</text>
</comment>
<dbReference type="Pfam" id="PF00400">
    <property type="entry name" value="WD40"/>
    <property type="match status" value="3"/>
</dbReference>
<keyword evidence="2" id="KW-0677">Repeat</keyword>
<dbReference type="SMART" id="SM00320">
    <property type="entry name" value="WD40"/>
    <property type="match status" value="5"/>
</dbReference>
<evidence type="ECO:0000256" key="3">
    <source>
        <dbReference type="PROSITE-ProRule" id="PRU00221"/>
    </source>
</evidence>